<keyword evidence="8 13" id="KW-0812">Transmembrane</keyword>
<evidence type="ECO:0000313" key="14">
    <source>
        <dbReference type="EMBL" id="HJC41217.1"/>
    </source>
</evidence>
<feature type="transmembrane region" description="Helical" evidence="13">
    <location>
        <begin position="327"/>
        <end position="346"/>
    </location>
</feature>
<feature type="transmembrane region" description="Helical" evidence="13">
    <location>
        <begin position="186"/>
        <end position="209"/>
    </location>
</feature>
<dbReference type="GO" id="GO:0042910">
    <property type="term" value="F:xenobiotic transmembrane transporter activity"/>
    <property type="evidence" value="ECO:0007669"/>
    <property type="project" value="InterPro"/>
</dbReference>
<evidence type="ECO:0000256" key="11">
    <source>
        <dbReference type="ARBA" id="ARBA00023136"/>
    </source>
</evidence>
<feature type="transmembrane region" description="Helical" evidence="13">
    <location>
        <begin position="142"/>
        <end position="165"/>
    </location>
</feature>
<comment type="caution">
    <text evidence="14">The sequence shown here is derived from an EMBL/GenBank/DDBJ whole genome shotgun (WGS) entry which is preliminary data.</text>
</comment>
<dbReference type="AlphaFoldDB" id="A0A9D2SZU4"/>
<dbReference type="GO" id="GO:0015297">
    <property type="term" value="F:antiporter activity"/>
    <property type="evidence" value="ECO:0007669"/>
    <property type="project" value="UniProtKB-KW"/>
</dbReference>
<feature type="transmembrane region" description="Helical" evidence="13">
    <location>
        <begin position="26"/>
        <end position="48"/>
    </location>
</feature>
<protein>
    <recommendedName>
        <fullName evidence="4">Probable multidrug resistance protein NorM</fullName>
    </recommendedName>
    <alternativeName>
        <fullName evidence="12">Multidrug-efflux transporter</fullName>
    </alternativeName>
</protein>
<keyword evidence="6" id="KW-0050">Antiport</keyword>
<keyword evidence="9 13" id="KW-1133">Transmembrane helix</keyword>
<dbReference type="InterPro" id="IPR048279">
    <property type="entry name" value="MdtK-like"/>
</dbReference>
<gene>
    <name evidence="14" type="ORF">H9701_06660</name>
</gene>
<evidence type="ECO:0000256" key="4">
    <source>
        <dbReference type="ARBA" id="ARBA00020268"/>
    </source>
</evidence>
<feature type="transmembrane region" description="Helical" evidence="13">
    <location>
        <begin position="366"/>
        <end position="384"/>
    </location>
</feature>
<feature type="transmembrane region" description="Helical" evidence="13">
    <location>
        <begin position="396"/>
        <end position="417"/>
    </location>
</feature>
<dbReference type="GO" id="GO:0005886">
    <property type="term" value="C:plasma membrane"/>
    <property type="evidence" value="ECO:0007669"/>
    <property type="project" value="UniProtKB-SubCell"/>
</dbReference>
<comment type="function">
    <text evidence="1">Multidrug efflux pump.</text>
</comment>
<dbReference type="PANTHER" id="PTHR43298">
    <property type="entry name" value="MULTIDRUG RESISTANCE PROTEIN NORM-RELATED"/>
    <property type="match status" value="1"/>
</dbReference>
<sequence>MEGTVPAAGRTETRPPLFSGSALRRLMIPLIIEQLLAMTIGMADTVMVTSEGEAAVSGVSLVDNISVLLINVFSALATGGAVVAAQYLGSRDEENACSAAKQLFYVIGALSVATMAVCLLFREPILRLVFGALDSEVMEAALVYFLLTALSYPLLAIYNAGAALFRAMGNSRVSMLASLMMNVVNIGLNAALIFGAGIGVAGAGFGTLFSRLAGALLMTWLICRPGHVIHIDSLFRPEFRGQMVRKILRIGVPNGLENGMFQVGKLLVLGLVTPLGTSATAANAIANSIAGVVNVPGNAISLALITVVGQCMGAGEPRQAVRYTGKLMAVVYGAMGTLCVILFFTAQSLAGIFGLTQGAAAMAAEVLRWCSVFSLVFWPASFSLPNALRAAGDAKFTMVVSMVSMWVFRIGFSYLLVPELGLLGVWVAMFIDWIVRAVIFLIRFLSGRWKTKKVI</sequence>
<reference evidence="14" key="1">
    <citation type="journal article" date="2021" name="PeerJ">
        <title>Extensive microbial diversity within the chicken gut microbiome revealed by metagenomics and culture.</title>
        <authorList>
            <person name="Gilroy R."/>
            <person name="Ravi A."/>
            <person name="Getino M."/>
            <person name="Pursley I."/>
            <person name="Horton D.L."/>
            <person name="Alikhan N.F."/>
            <person name="Baker D."/>
            <person name="Gharbi K."/>
            <person name="Hall N."/>
            <person name="Watson M."/>
            <person name="Adriaenssens E.M."/>
            <person name="Foster-Nyarko E."/>
            <person name="Jarju S."/>
            <person name="Secka A."/>
            <person name="Antonio M."/>
            <person name="Oren A."/>
            <person name="Chaudhuri R.R."/>
            <person name="La Ragione R."/>
            <person name="Hildebrand F."/>
            <person name="Pallen M.J."/>
        </authorList>
    </citation>
    <scope>NUCLEOTIDE SEQUENCE</scope>
    <source>
        <strain evidence="14">CHK186-1790</strain>
    </source>
</reference>
<dbReference type="Proteomes" id="UP000823882">
    <property type="component" value="Unassembled WGS sequence"/>
</dbReference>
<comment type="subcellular location">
    <subcellularLocation>
        <location evidence="2">Cell membrane</location>
        <topology evidence="2">Multi-pass membrane protein</topology>
    </subcellularLocation>
</comment>
<evidence type="ECO:0000256" key="13">
    <source>
        <dbReference type="SAM" id="Phobius"/>
    </source>
</evidence>
<evidence type="ECO:0000256" key="7">
    <source>
        <dbReference type="ARBA" id="ARBA00022475"/>
    </source>
</evidence>
<evidence type="ECO:0000256" key="9">
    <source>
        <dbReference type="ARBA" id="ARBA00022989"/>
    </source>
</evidence>
<feature type="transmembrane region" description="Helical" evidence="13">
    <location>
        <begin position="102"/>
        <end position="122"/>
    </location>
</feature>
<comment type="similarity">
    <text evidence="3">Belongs to the multi antimicrobial extrusion (MATE) (TC 2.A.66.1) family.</text>
</comment>
<dbReference type="EMBL" id="DWWJ01000115">
    <property type="protein sequence ID" value="HJC41217.1"/>
    <property type="molecule type" value="Genomic_DNA"/>
</dbReference>
<evidence type="ECO:0000256" key="6">
    <source>
        <dbReference type="ARBA" id="ARBA00022449"/>
    </source>
</evidence>
<dbReference type="GO" id="GO:0006811">
    <property type="term" value="P:monoatomic ion transport"/>
    <property type="evidence" value="ECO:0007669"/>
    <property type="project" value="UniProtKB-KW"/>
</dbReference>
<dbReference type="PIRSF" id="PIRSF006603">
    <property type="entry name" value="DinF"/>
    <property type="match status" value="1"/>
</dbReference>
<evidence type="ECO:0000256" key="5">
    <source>
        <dbReference type="ARBA" id="ARBA00022448"/>
    </source>
</evidence>
<accession>A0A9D2SZU4</accession>
<dbReference type="PANTHER" id="PTHR43298:SF2">
    <property type="entry name" value="FMN_FAD EXPORTER YEEO-RELATED"/>
    <property type="match status" value="1"/>
</dbReference>
<evidence type="ECO:0000256" key="12">
    <source>
        <dbReference type="ARBA" id="ARBA00031636"/>
    </source>
</evidence>
<evidence type="ECO:0000256" key="10">
    <source>
        <dbReference type="ARBA" id="ARBA00023065"/>
    </source>
</evidence>
<evidence type="ECO:0000256" key="1">
    <source>
        <dbReference type="ARBA" id="ARBA00003408"/>
    </source>
</evidence>
<keyword evidence="7" id="KW-1003">Cell membrane</keyword>
<feature type="transmembrane region" description="Helical" evidence="13">
    <location>
        <begin position="68"/>
        <end position="90"/>
    </location>
</feature>
<dbReference type="InterPro" id="IPR002528">
    <property type="entry name" value="MATE_fam"/>
</dbReference>
<dbReference type="Pfam" id="PF01554">
    <property type="entry name" value="MatE"/>
    <property type="match status" value="2"/>
</dbReference>
<dbReference type="NCBIfam" id="TIGR00797">
    <property type="entry name" value="matE"/>
    <property type="match status" value="1"/>
</dbReference>
<dbReference type="InterPro" id="IPR050222">
    <property type="entry name" value="MATE_MdtK"/>
</dbReference>
<keyword evidence="5" id="KW-0813">Transport</keyword>
<keyword evidence="10" id="KW-0406">Ion transport</keyword>
<keyword evidence="11 13" id="KW-0472">Membrane</keyword>
<organism evidence="14 15">
    <name type="scientific">Candidatus Intestinimonas pullistercoris</name>
    <dbReference type="NCBI Taxonomy" id="2838623"/>
    <lineage>
        <taxon>Bacteria</taxon>
        <taxon>Bacillati</taxon>
        <taxon>Bacillota</taxon>
        <taxon>Clostridia</taxon>
        <taxon>Eubacteriales</taxon>
        <taxon>Intestinimonas</taxon>
    </lineage>
</organism>
<reference evidence="14" key="2">
    <citation type="submission" date="2021-04" db="EMBL/GenBank/DDBJ databases">
        <authorList>
            <person name="Gilroy R."/>
        </authorList>
    </citation>
    <scope>NUCLEOTIDE SEQUENCE</scope>
    <source>
        <strain evidence="14">CHK186-1790</strain>
    </source>
</reference>
<dbReference type="CDD" id="cd13137">
    <property type="entry name" value="MATE_NorM_like"/>
    <property type="match status" value="1"/>
</dbReference>
<evidence type="ECO:0000256" key="3">
    <source>
        <dbReference type="ARBA" id="ARBA00010199"/>
    </source>
</evidence>
<evidence type="ECO:0000313" key="15">
    <source>
        <dbReference type="Proteomes" id="UP000823882"/>
    </source>
</evidence>
<evidence type="ECO:0000256" key="2">
    <source>
        <dbReference type="ARBA" id="ARBA00004651"/>
    </source>
</evidence>
<evidence type="ECO:0000256" key="8">
    <source>
        <dbReference type="ARBA" id="ARBA00022692"/>
    </source>
</evidence>
<name>A0A9D2SZU4_9FIRM</name>
<proteinExistence type="inferred from homology"/>
<feature type="transmembrane region" description="Helical" evidence="13">
    <location>
        <begin position="423"/>
        <end position="445"/>
    </location>
</feature>